<dbReference type="InterPro" id="IPR013589">
    <property type="entry name" value="Bac_transglu_N"/>
</dbReference>
<proteinExistence type="predicted"/>
<evidence type="ECO:0000259" key="1">
    <source>
        <dbReference type="SMART" id="SM00460"/>
    </source>
</evidence>
<feature type="domain" description="Transglutaminase-like" evidence="1">
    <location>
        <begin position="169"/>
        <end position="236"/>
    </location>
</feature>
<dbReference type="InterPro" id="IPR038765">
    <property type="entry name" value="Papain-like_cys_pep_sf"/>
</dbReference>
<protein>
    <submittedName>
        <fullName evidence="2">Transglutaminase domain-containing protein</fullName>
    </submittedName>
</protein>
<comment type="caution">
    <text evidence="2">The sequence shown here is derived from an EMBL/GenBank/DDBJ whole genome shotgun (WGS) entry which is preliminary data.</text>
</comment>
<dbReference type="SMART" id="SM00460">
    <property type="entry name" value="TGc"/>
    <property type="match status" value="1"/>
</dbReference>
<name>A0ABW8ANC8_9ACTN</name>
<dbReference type="EMBL" id="JBITLV010000002">
    <property type="protein sequence ID" value="MFI7587106.1"/>
    <property type="molecule type" value="Genomic_DNA"/>
</dbReference>
<sequence length="281" mass="30713">MSLARLRVVHRTGFRYDESVAASYNEARMTPVNTGNQSVLAARITVEPVTWTYSYRDYWGTQVTAFDVLVPHEELAVISSSTVELQDPPPAPRGLGWEALRAPSVLDTHAEYLVQTARSEPHEEVVDLARDAAGDLAPDAAARAVCDMLRSKLEYVPGSTHVTATAADVWEHRKGVCQDFAHLSIGALRGLGIPTRYVSGYLHPKAGAEVGETVEGQSHAWIEWWAGEWVPFDPTSVTPVAQDHVTVARGRDYNDVTPLKGIYTGSTDSALFVSVAVTRLM</sequence>
<accession>A0ABW8ANC8</accession>
<organism evidence="2 3">
    <name type="scientific">Spongisporangium articulatum</name>
    <dbReference type="NCBI Taxonomy" id="3362603"/>
    <lineage>
        <taxon>Bacteria</taxon>
        <taxon>Bacillati</taxon>
        <taxon>Actinomycetota</taxon>
        <taxon>Actinomycetes</taxon>
        <taxon>Kineosporiales</taxon>
        <taxon>Kineosporiaceae</taxon>
        <taxon>Spongisporangium</taxon>
    </lineage>
</organism>
<gene>
    <name evidence="2" type="ORF">ACIB24_08540</name>
</gene>
<dbReference type="Pfam" id="PF01841">
    <property type="entry name" value="Transglut_core"/>
    <property type="match status" value="1"/>
</dbReference>
<dbReference type="PANTHER" id="PTHR33490">
    <property type="entry name" value="BLR5614 PROTEIN-RELATED"/>
    <property type="match status" value="1"/>
</dbReference>
<dbReference type="PANTHER" id="PTHR33490:SF6">
    <property type="entry name" value="SLL1049 PROTEIN"/>
    <property type="match status" value="1"/>
</dbReference>
<dbReference type="SUPFAM" id="SSF54001">
    <property type="entry name" value="Cysteine proteinases"/>
    <property type="match status" value="1"/>
</dbReference>
<dbReference type="RefSeq" id="WP_398278094.1">
    <property type="nucleotide sequence ID" value="NZ_JBITLV010000002.1"/>
</dbReference>
<dbReference type="Pfam" id="PF08379">
    <property type="entry name" value="Bact_transglu_N"/>
    <property type="match status" value="1"/>
</dbReference>
<evidence type="ECO:0000313" key="2">
    <source>
        <dbReference type="EMBL" id="MFI7587106.1"/>
    </source>
</evidence>
<evidence type="ECO:0000313" key="3">
    <source>
        <dbReference type="Proteomes" id="UP001612915"/>
    </source>
</evidence>
<keyword evidence="3" id="KW-1185">Reference proteome</keyword>
<reference evidence="2 3" key="1">
    <citation type="submission" date="2024-10" db="EMBL/GenBank/DDBJ databases">
        <title>The Natural Products Discovery Center: Release of the First 8490 Sequenced Strains for Exploring Actinobacteria Biosynthetic Diversity.</title>
        <authorList>
            <person name="Kalkreuter E."/>
            <person name="Kautsar S.A."/>
            <person name="Yang D."/>
            <person name="Bader C.D."/>
            <person name="Teijaro C.N."/>
            <person name="Fluegel L."/>
            <person name="Davis C.M."/>
            <person name="Simpson J.R."/>
            <person name="Lauterbach L."/>
            <person name="Steele A.D."/>
            <person name="Gui C."/>
            <person name="Meng S."/>
            <person name="Li G."/>
            <person name="Viehrig K."/>
            <person name="Ye F."/>
            <person name="Su P."/>
            <person name="Kiefer A.F."/>
            <person name="Nichols A."/>
            <person name="Cepeda A.J."/>
            <person name="Yan W."/>
            <person name="Fan B."/>
            <person name="Jiang Y."/>
            <person name="Adhikari A."/>
            <person name="Zheng C.-J."/>
            <person name="Schuster L."/>
            <person name="Cowan T.M."/>
            <person name="Smanski M.J."/>
            <person name="Chevrette M.G."/>
            <person name="De Carvalho L.P.S."/>
            <person name="Shen B."/>
        </authorList>
    </citation>
    <scope>NUCLEOTIDE SEQUENCE [LARGE SCALE GENOMIC DNA]</scope>
    <source>
        <strain evidence="2 3">NPDC049639</strain>
    </source>
</reference>
<dbReference type="Gene3D" id="3.10.620.30">
    <property type="match status" value="1"/>
</dbReference>
<dbReference type="InterPro" id="IPR002931">
    <property type="entry name" value="Transglutaminase-like"/>
</dbReference>
<dbReference type="Proteomes" id="UP001612915">
    <property type="component" value="Unassembled WGS sequence"/>
</dbReference>